<dbReference type="GO" id="GO:0005283">
    <property type="term" value="F:amino acid:sodium symporter activity"/>
    <property type="evidence" value="ECO:0007669"/>
    <property type="project" value="InterPro"/>
</dbReference>
<feature type="transmembrane region" description="Helical" evidence="9">
    <location>
        <begin position="147"/>
        <end position="167"/>
    </location>
</feature>
<feature type="transmembrane region" description="Helical" evidence="9">
    <location>
        <begin position="350"/>
        <end position="373"/>
    </location>
</feature>
<dbReference type="InterPro" id="IPR001463">
    <property type="entry name" value="Na/Ala_symport"/>
</dbReference>
<comment type="caution">
    <text evidence="11">The sequence shown here is derived from an EMBL/GenBank/DDBJ whole genome shotgun (WGS) entry which is preliminary data.</text>
</comment>
<reference evidence="11 12" key="1">
    <citation type="submission" date="2017-07" db="EMBL/GenBank/DDBJ databases">
        <title>Draft whole genome sequences of clinical Proprionibacteriaceae strains.</title>
        <authorList>
            <person name="Bernier A.-M."/>
            <person name="Bernard K."/>
            <person name="Domingo M.-C."/>
        </authorList>
    </citation>
    <scope>NUCLEOTIDE SEQUENCE [LARGE SCALE GENOMIC DNA]</scope>
    <source>
        <strain evidence="11 12">NML 030167</strain>
    </source>
</reference>
<accession>A0A4R6LWK6</accession>
<dbReference type="FunFam" id="1.20.1740.10:FF:000004">
    <property type="entry name" value="Sodium:alanine symporter family protein"/>
    <property type="match status" value="1"/>
</dbReference>
<gene>
    <name evidence="11" type="ORF">CGZ94_12795</name>
</gene>
<comment type="similarity">
    <text evidence="2 9">Belongs to the alanine or glycine:cation symporter (AGCS) (TC 2.A.25) family.</text>
</comment>
<feature type="transmembrane region" description="Helical" evidence="9">
    <location>
        <begin position="97"/>
        <end position="114"/>
    </location>
</feature>
<dbReference type="Gene3D" id="1.20.1740.10">
    <property type="entry name" value="Amino acid/polyamine transporter I"/>
    <property type="match status" value="1"/>
</dbReference>
<dbReference type="RefSeq" id="WP_094355286.1">
    <property type="nucleotide sequence ID" value="NZ_NMVK01000001.1"/>
</dbReference>
<evidence type="ECO:0000256" key="6">
    <source>
        <dbReference type="ARBA" id="ARBA00022847"/>
    </source>
</evidence>
<evidence type="ECO:0000256" key="8">
    <source>
        <dbReference type="ARBA" id="ARBA00023136"/>
    </source>
</evidence>
<name>A0A255GIG8_9ACTN</name>
<feature type="transmembrane region" description="Helical" evidence="9">
    <location>
        <begin position="418"/>
        <end position="438"/>
    </location>
</feature>
<dbReference type="Proteomes" id="UP000215896">
    <property type="component" value="Unassembled WGS sequence"/>
</dbReference>
<evidence type="ECO:0000313" key="12">
    <source>
        <dbReference type="Proteomes" id="UP000215896"/>
    </source>
</evidence>
<keyword evidence="7 9" id="KW-1133">Transmembrane helix</keyword>
<dbReference type="PROSITE" id="PS00873">
    <property type="entry name" value="NA_ALANINE_SYMP"/>
    <property type="match status" value="1"/>
</dbReference>
<proteinExistence type="inferred from homology"/>
<evidence type="ECO:0000256" key="10">
    <source>
        <dbReference type="SAM" id="MobiDB-lite"/>
    </source>
</evidence>
<dbReference type="NCBIfam" id="TIGR00835">
    <property type="entry name" value="agcS"/>
    <property type="match status" value="1"/>
</dbReference>
<feature type="region of interest" description="Disordered" evidence="10">
    <location>
        <begin position="472"/>
        <end position="494"/>
    </location>
</feature>
<evidence type="ECO:0000256" key="9">
    <source>
        <dbReference type="RuleBase" id="RU363064"/>
    </source>
</evidence>
<dbReference type="Pfam" id="PF01235">
    <property type="entry name" value="Na_Ala_symp"/>
    <property type="match status" value="1"/>
</dbReference>
<sequence length="494" mass="51863">MDAAQQLIETVGGAFWTWLLLPVVVITGLYFTIRTQVVQIRMFPAMLRTLRDPVPNTPSEAKPISSFQAFCVSAASRVGVGNIAGVGTAIATGGPGAVFWMWLMAVIGASSAFIESTLAQIYKRVDPDGSFRGGPAYYMQYGLGRRWMGILFAIVLVLCFPLAFSSLQANTITDAITNTTGWTGSSANLTVGIVLAVLTAAVVFGGMRRIANVADKIVPIMAILYLIVGLVIVVINIQNVPTMIGSIFADAFTPNAATGGAIGTVILIGVQRGMFSNEAGLGSAPNAGASAAVTHPAKQGFVQSLGVYFDTLVVCSITAFIILSSRPDVTNAPKGITLTQEAMVSGLGSWAGVLLTVIIFLLAFSSILGNYYYGESNVGFMFGESRTVLASYRVIAVAAILVGSLLSAQLVWSTADQIMGVMALVNLIAILLLSGLGLRTLSDYSRQLKQGKDPVFVASEVGVPGHLEFWQSRGQVTGEPEADAPTGSAPTGRN</sequence>
<organism evidence="11 12">
    <name type="scientific">Enemella evansiae</name>
    <dbReference type="NCBI Taxonomy" id="2016499"/>
    <lineage>
        <taxon>Bacteria</taxon>
        <taxon>Bacillati</taxon>
        <taxon>Actinomycetota</taxon>
        <taxon>Actinomycetes</taxon>
        <taxon>Propionibacteriales</taxon>
        <taxon>Propionibacteriaceae</taxon>
        <taxon>Enemella</taxon>
    </lineage>
</organism>
<keyword evidence="3 9" id="KW-0813">Transport</keyword>
<dbReference type="GO" id="GO:0005886">
    <property type="term" value="C:plasma membrane"/>
    <property type="evidence" value="ECO:0007669"/>
    <property type="project" value="UniProtKB-SubCell"/>
</dbReference>
<evidence type="ECO:0000256" key="7">
    <source>
        <dbReference type="ARBA" id="ARBA00022989"/>
    </source>
</evidence>
<dbReference type="PRINTS" id="PR00175">
    <property type="entry name" value="NAALASMPORT"/>
</dbReference>
<keyword evidence="6 9" id="KW-0769">Symport</keyword>
<keyword evidence="4 9" id="KW-1003">Cell membrane</keyword>
<feature type="transmembrane region" description="Helical" evidence="9">
    <location>
        <begin position="69"/>
        <end position="91"/>
    </location>
</feature>
<evidence type="ECO:0000256" key="4">
    <source>
        <dbReference type="ARBA" id="ARBA00022475"/>
    </source>
</evidence>
<feature type="transmembrane region" description="Helical" evidence="9">
    <location>
        <begin position="187"/>
        <end position="205"/>
    </location>
</feature>
<dbReference type="PANTHER" id="PTHR30330:SF1">
    <property type="entry name" value="AMINO-ACID CARRIER PROTEIN ALST"/>
    <property type="match status" value="1"/>
</dbReference>
<dbReference type="OrthoDB" id="9806926at2"/>
<feature type="transmembrane region" description="Helical" evidence="9">
    <location>
        <begin position="217"/>
        <end position="237"/>
    </location>
</feature>
<dbReference type="AlphaFoldDB" id="A0A255GIG8"/>
<evidence type="ECO:0000256" key="2">
    <source>
        <dbReference type="ARBA" id="ARBA00009261"/>
    </source>
</evidence>
<comment type="subcellular location">
    <subcellularLocation>
        <location evidence="1 9">Cell membrane</location>
        <topology evidence="1 9">Multi-pass membrane protein</topology>
    </subcellularLocation>
</comment>
<evidence type="ECO:0000256" key="3">
    <source>
        <dbReference type="ARBA" id="ARBA00022448"/>
    </source>
</evidence>
<keyword evidence="8 9" id="KW-0472">Membrane</keyword>
<protein>
    <submittedName>
        <fullName evidence="11">Sodium:alanine symporter family protein</fullName>
    </submittedName>
</protein>
<keyword evidence="5 9" id="KW-0812">Transmembrane</keyword>
<feature type="transmembrane region" description="Helical" evidence="9">
    <location>
        <begin position="243"/>
        <end position="268"/>
    </location>
</feature>
<dbReference type="EMBL" id="NMVO01000014">
    <property type="protein sequence ID" value="OYO12774.1"/>
    <property type="molecule type" value="Genomic_DNA"/>
</dbReference>
<keyword evidence="12" id="KW-1185">Reference proteome</keyword>
<evidence type="ECO:0000256" key="1">
    <source>
        <dbReference type="ARBA" id="ARBA00004651"/>
    </source>
</evidence>
<feature type="transmembrane region" description="Helical" evidence="9">
    <location>
        <begin position="305"/>
        <end position="323"/>
    </location>
</feature>
<evidence type="ECO:0000256" key="5">
    <source>
        <dbReference type="ARBA" id="ARBA00022692"/>
    </source>
</evidence>
<dbReference type="PANTHER" id="PTHR30330">
    <property type="entry name" value="AGSS FAMILY TRANSPORTER, SODIUM-ALANINE"/>
    <property type="match status" value="1"/>
</dbReference>
<evidence type="ECO:0000313" key="11">
    <source>
        <dbReference type="EMBL" id="OYO12774.1"/>
    </source>
</evidence>
<feature type="transmembrane region" description="Helical" evidence="9">
    <location>
        <begin position="15"/>
        <end position="33"/>
    </location>
</feature>
<feature type="transmembrane region" description="Helical" evidence="9">
    <location>
        <begin position="394"/>
        <end position="412"/>
    </location>
</feature>
<accession>A0A255GIG8</accession>